<name>A0A3R7LDA5_9TRYP</name>
<feature type="region of interest" description="Disordered" evidence="1">
    <location>
        <begin position="71"/>
        <end position="90"/>
    </location>
</feature>
<dbReference type="AlphaFoldDB" id="A0A3R7LDA5"/>
<evidence type="ECO:0000313" key="2">
    <source>
        <dbReference type="EMBL" id="RNF26084.1"/>
    </source>
</evidence>
<keyword evidence="3" id="KW-1185">Reference proteome</keyword>
<dbReference type="OrthoDB" id="273263at2759"/>
<sequence>MFARDEVNALFNDASRALQRSQLLLEERARGAPPERLSVMPNSPNFEAALRALRGLMEFTAFLDASEKVGERLQEESRQPSPAMEKKRRNGSVCPLLQRVVDGIAGVQGMWAGDGRAAEGLWAEGAVLASQLVLAGLFADWRHAASRAAQQRLAMLQQMIELDEVPQLEECRKDDLLQLLGRAKAGMPDEVADELDAQVMRVACNLTGEWDVPSTPAQLASLLLFPTLISFVVQGASTSLAVEYILAPLERAAAGLLPMYLSESPDEFMQAARHLVQHVVLVGMYAAAGLRLAPTGGVQRVVTFTKRLFDALLMPVEGAFTAALPRAGMTVDVHQGLAGPLCCWARAWARRVESKTDVDATATTAPYLSSSSSSAATAAAAGVKKLLPVWCTASYRALVVVEALAHAELGVVSGRGNAASQQKKYYSMLQQSNGRVTTAILSAVTEDRQLLFEETTTRSAQGHKVYRIHEGGTGPTVYVYLDNGIVYMKVGRERLFRRAKSVEDVFSVLGDASSQP</sequence>
<protein>
    <submittedName>
        <fullName evidence="2">Uncharacterized protein</fullName>
    </submittedName>
</protein>
<evidence type="ECO:0000313" key="3">
    <source>
        <dbReference type="Proteomes" id="UP000284403"/>
    </source>
</evidence>
<organism evidence="2 3">
    <name type="scientific">Trypanosoma conorhini</name>
    <dbReference type="NCBI Taxonomy" id="83891"/>
    <lineage>
        <taxon>Eukaryota</taxon>
        <taxon>Discoba</taxon>
        <taxon>Euglenozoa</taxon>
        <taxon>Kinetoplastea</taxon>
        <taxon>Metakinetoplastina</taxon>
        <taxon>Trypanosomatida</taxon>
        <taxon>Trypanosomatidae</taxon>
        <taxon>Trypanosoma</taxon>
    </lineage>
</organism>
<evidence type="ECO:0000256" key="1">
    <source>
        <dbReference type="SAM" id="MobiDB-lite"/>
    </source>
</evidence>
<accession>A0A3R7LDA5</accession>
<proteinExistence type="predicted"/>
<gene>
    <name evidence="2" type="ORF">Tco025E_01713</name>
</gene>
<dbReference type="Proteomes" id="UP000284403">
    <property type="component" value="Unassembled WGS sequence"/>
</dbReference>
<comment type="caution">
    <text evidence="2">The sequence shown here is derived from an EMBL/GenBank/DDBJ whole genome shotgun (WGS) entry which is preliminary data.</text>
</comment>
<reference evidence="2 3" key="1">
    <citation type="journal article" date="2018" name="BMC Genomics">
        <title>Genomic comparison of Trypanosoma conorhini and Trypanosoma rangeli to Trypanosoma cruzi strains of high and low virulence.</title>
        <authorList>
            <person name="Bradwell K.R."/>
            <person name="Koparde V.N."/>
            <person name="Matveyev A.V."/>
            <person name="Serrano M.G."/>
            <person name="Alves J.M."/>
            <person name="Parikh H."/>
            <person name="Huang B."/>
            <person name="Lee V."/>
            <person name="Espinosa-Alvarez O."/>
            <person name="Ortiz P.A."/>
            <person name="Costa-Martins A.G."/>
            <person name="Teixeira M.M."/>
            <person name="Buck G.A."/>
        </authorList>
    </citation>
    <scope>NUCLEOTIDE SEQUENCE [LARGE SCALE GENOMIC DNA]</scope>
    <source>
        <strain evidence="2 3">025E</strain>
    </source>
</reference>
<dbReference type="EMBL" id="MKKU01000058">
    <property type="protein sequence ID" value="RNF26084.1"/>
    <property type="molecule type" value="Genomic_DNA"/>
</dbReference>
<dbReference type="RefSeq" id="XP_029231290.1">
    <property type="nucleotide sequence ID" value="XM_029368650.1"/>
</dbReference>
<dbReference type="GeneID" id="40315324"/>